<evidence type="ECO:0000256" key="2">
    <source>
        <dbReference type="ARBA" id="ARBA00022692"/>
    </source>
</evidence>
<dbReference type="InterPro" id="IPR037185">
    <property type="entry name" value="EmrE-like"/>
</dbReference>
<feature type="domain" description="EamA" evidence="6">
    <location>
        <begin position="147"/>
        <end position="273"/>
    </location>
</feature>
<dbReference type="InterPro" id="IPR000620">
    <property type="entry name" value="EamA_dom"/>
</dbReference>
<dbReference type="PANTHER" id="PTHR22911">
    <property type="entry name" value="ACYL-MALONYL CONDENSING ENZYME-RELATED"/>
    <property type="match status" value="1"/>
</dbReference>
<feature type="transmembrane region" description="Helical" evidence="5">
    <location>
        <begin position="262"/>
        <end position="281"/>
    </location>
</feature>
<protein>
    <submittedName>
        <fullName evidence="7">DMT family transporter</fullName>
    </submittedName>
</protein>
<dbReference type="AlphaFoldDB" id="A0A6I1EWL8"/>
<evidence type="ECO:0000256" key="3">
    <source>
        <dbReference type="ARBA" id="ARBA00022989"/>
    </source>
</evidence>
<dbReference type="GO" id="GO:0016020">
    <property type="term" value="C:membrane"/>
    <property type="evidence" value="ECO:0007669"/>
    <property type="project" value="UniProtKB-SubCell"/>
</dbReference>
<dbReference type="PANTHER" id="PTHR22911:SF6">
    <property type="entry name" value="SOLUTE CARRIER FAMILY 35 MEMBER G1"/>
    <property type="match status" value="1"/>
</dbReference>
<feature type="transmembrane region" description="Helical" evidence="5">
    <location>
        <begin position="237"/>
        <end position="256"/>
    </location>
</feature>
<proteinExistence type="predicted"/>
<evidence type="ECO:0000259" key="6">
    <source>
        <dbReference type="Pfam" id="PF00892"/>
    </source>
</evidence>
<keyword evidence="4 5" id="KW-0472">Membrane</keyword>
<sequence length="287" mass="30838">MQSLWMLAAAFLFSLMAVCTKLGAEHFSTFELVFYRSLFGMIVIALWVLLKRQTLRTQFFFSHMKRSFFGTLGLTIWFWTLGVLPLGTSMTLNYTSPLYMALFVSVIALRAGRRPSLGLLAAIAAGFIGVVLALRPEVHAGEELAAAIGLSSGFFSALAYMQVKGLTKIGEPDWRIVFYFTLFGTVCGLLGQLVTAGGLNPIRTEDLPALLGIGVTATLAQLCLTRAWGAGNMLLTSALQFSAIVFAAVLGLIFFAEPIAPATAIGIAIIIVAGVSATVLTKRTPQK</sequence>
<evidence type="ECO:0000256" key="1">
    <source>
        <dbReference type="ARBA" id="ARBA00004141"/>
    </source>
</evidence>
<evidence type="ECO:0000313" key="8">
    <source>
        <dbReference type="Proteomes" id="UP000430564"/>
    </source>
</evidence>
<dbReference type="EMBL" id="WEHX01000010">
    <property type="protein sequence ID" value="KAB7662220.1"/>
    <property type="molecule type" value="Genomic_DNA"/>
</dbReference>
<organism evidence="7 8">
    <name type="scientific">Sutterella seckii</name>
    <dbReference type="NCBI Taxonomy" id="1944635"/>
    <lineage>
        <taxon>Bacteria</taxon>
        <taxon>Pseudomonadati</taxon>
        <taxon>Pseudomonadota</taxon>
        <taxon>Betaproteobacteria</taxon>
        <taxon>Burkholderiales</taxon>
        <taxon>Sutterellaceae</taxon>
        <taxon>Sutterella</taxon>
    </lineage>
</organism>
<evidence type="ECO:0000256" key="4">
    <source>
        <dbReference type="ARBA" id="ARBA00023136"/>
    </source>
</evidence>
<dbReference type="Proteomes" id="UP000430564">
    <property type="component" value="Unassembled WGS sequence"/>
</dbReference>
<dbReference type="RefSeq" id="WP_152157760.1">
    <property type="nucleotide sequence ID" value="NZ_WEHX01000010.1"/>
</dbReference>
<evidence type="ECO:0000256" key="5">
    <source>
        <dbReference type="SAM" id="Phobius"/>
    </source>
</evidence>
<feature type="transmembrane region" description="Helical" evidence="5">
    <location>
        <begin position="71"/>
        <end position="88"/>
    </location>
</feature>
<feature type="transmembrane region" description="Helical" evidence="5">
    <location>
        <begin position="94"/>
        <end position="112"/>
    </location>
</feature>
<dbReference type="Pfam" id="PF00892">
    <property type="entry name" value="EamA"/>
    <property type="match status" value="2"/>
</dbReference>
<feature type="transmembrane region" description="Helical" evidence="5">
    <location>
        <begin position="33"/>
        <end position="50"/>
    </location>
</feature>
<feature type="transmembrane region" description="Helical" evidence="5">
    <location>
        <begin position="144"/>
        <end position="163"/>
    </location>
</feature>
<keyword evidence="3 5" id="KW-1133">Transmembrane helix</keyword>
<feature type="transmembrane region" description="Helical" evidence="5">
    <location>
        <begin position="175"/>
        <end position="195"/>
    </location>
</feature>
<keyword evidence="2 5" id="KW-0812">Transmembrane</keyword>
<comment type="caution">
    <text evidence="7">The sequence shown here is derived from an EMBL/GenBank/DDBJ whole genome shotgun (WGS) entry which is preliminary data.</text>
</comment>
<name>A0A6I1EWL8_9BURK</name>
<feature type="transmembrane region" description="Helical" evidence="5">
    <location>
        <begin position="119"/>
        <end position="138"/>
    </location>
</feature>
<feature type="domain" description="EamA" evidence="6">
    <location>
        <begin position="4"/>
        <end position="134"/>
    </location>
</feature>
<accession>A0A6I1EWL8</accession>
<dbReference type="SUPFAM" id="SSF103481">
    <property type="entry name" value="Multidrug resistance efflux transporter EmrE"/>
    <property type="match status" value="2"/>
</dbReference>
<reference evidence="7 8" key="1">
    <citation type="submission" date="2019-10" db="EMBL/GenBank/DDBJ databases">
        <title>Genome diversity of Sutterella seckii.</title>
        <authorList>
            <person name="Chaplin A.V."/>
            <person name="Sokolova S.R."/>
            <person name="Mosin K.A."/>
            <person name="Ivanova E.L."/>
            <person name="Kochetkova T.O."/>
            <person name="Goltsov A.Y."/>
            <person name="Trofimov D.Y."/>
            <person name="Efimov B.A."/>
        </authorList>
    </citation>
    <scope>NUCLEOTIDE SEQUENCE [LARGE SCALE GENOMIC DNA]</scope>
    <source>
        <strain evidence="7 8">ASD393</strain>
    </source>
</reference>
<evidence type="ECO:0000313" key="7">
    <source>
        <dbReference type="EMBL" id="KAB7662220.1"/>
    </source>
</evidence>
<feature type="transmembrane region" description="Helical" evidence="5">
    <location>
        <begin position="207"/>
        <end position="225"/>
    </location>
</feature>
<comment type="subcellular location">
    <subcellularLocation>
        <location evidence="1">Membrane</location>
        <topology evidence="1">Multi-pass membrane protein</topology>
    </subcellularLocation>
</comment>
<gene>
    <name evidence="7" type="ORF">GBM95_03190</name>
</gene>
<dbReference type="OrthoDB" id="8524934at2"/>